<keyword evidence="3" id="KW-1185">Reference proteome</keyword>
<protein>
    <recommendedName>
        <fullName evidence="4">Right handed beta helix domain-containing protein</fullName>
    </recommendedName>
</protein>
<reference evidence="3" key="1">
    <citation type="journal article" date="2019" name="Int. J. Syst. Evol. Microbiol.">
        <title>The Global Catalogue of Microorganisms (GCM) 10K type strain sequencing project: providing services to taxonomists for standard genome sequencing and annotation.</title>
        <authorList>
            <consortium name="The Broad Institute Genomics Platform"/>
            <consortium name="The Broad Institute Genome Sequencing Center for Infectious Disease"/>
            <person name="Wu L."/>
            <person name="Ma J."/>
        </authorList>
    </citation>
    <scope>NUCLEOTIDE SEQUENCE [LARGE SCALE GENOMIC DNA]</scope>
    <source>
        <strain evidence="3">KCTC 52344</strain>
    </source>
</reference>
<dbReference type="InterPro" id="IPR012334">
    <property type="entry name" value="Pectin_lyas_fold"/>
</dbReference>
<accession>A0ABW5JA09</accession>
<evidence type="ECO:0000313" key="2">
    <source>
        <dbReference type="EMBL" id="MFD2522182.1"/>
    </source>
</evidence>
<dbReference type="InterPro" id="IPR011050">
    <property type="entry name" value="Pectin_lyase_fold/virulence"/>
</dbReference>
<keyword evidence="1" id="KW-0732">Signal</keyword>
<sequence>MKKSFYIYITLVFLVAFQHQTFAQATRTWVSGVGDDVNPCSRTAPCKTFAGAISKTAAGGEISVLDPGGYGAVTITKAITIDGRGTMASILGSGTNGININAGPNDVVIIRNLSINGGSTTSPGTNGIRYIAGKKVHIEDCTISNFGTNIISVALATKGLLTLKNVNITSNISTVPGISVATTADTAFVSLDNVNIQGIGTAVNAQAGALVNVFNSFIANNSRGIFAETATSVIRLSNTSVLNNDVNVGLGAGKVFSYGNNQINAPIGSVLNVLSSQ</sequence>
<organism evidence="2 3">
    <name type="scientific">Emticicia soli</name>
    <dbReference type="NCBI Taxonomy" id="2027878"/>
    <lineage>
        <taxon>Bacteria</taxon>
        <taxon>Pseudomonadati</taxon>
        <taxon>Bacteroidota</taxon>
        <taxon>Cytophagia</taxon>
        <taxon>Cytophagales</taxon>
        <taxon>Leadbetterellaceae</taxon>
        <taxon>Emticicia</taxon>
    </lineage>
</organism>
<name>A0ABW5JA09_9BACT</name>
<comment type="caution">
    <text evidence="2">The sequence shown here is derived from an EMBL/GenBank/DDBJ whole genome shotgun (WGS) entry which is preliminary data.</text>
</comment>
<gene>
    <name evidence="2" type="ORF">ACFSR2_14875</name>
</gene>
<dbReference type="Proteomes" id="UP001597510">
    <property type="component" value="Unassembled WGS sequence"/>
</dbReference>
<dbReference type="RefSeq" id="WP_340240493.1">
    <property type="nucleotide sequence ID" value="NZ_JBBEWC010000021.1"/>
</dbReference>
<dbReference type="Gene3D" id="2.160.20.10">
    <property type="entry name" value="Single-stranded right-handed beta-helix, Pectin lyase-like"/>
    <property type="match status" value="1"/>
</dbReference>
<evidence type="ECO:0008006" key="4">
    <source>
        <dbReference type="Google" id="ProtNLM"/>
    </source>
</evidence>
<feature type="chain" id="PRO_5046126457" description="Right handed beta helix domain-containing protein" evidence="1">
    <location>
        <begin position="26"/>
        <end position="277"/>
    </location>
</feature>
<evidence type="ECO:0000256" key="1">
    <source>
        <dbReference type="SAM" id="SignalP"/>
    </source>
</evidence>
<feature type="signal peptide" evidence="1">
    <location>
        <begin position="1"/>
        <end position="25"/>
    </location>
</feature>
<dbReference type="EMBL" id="JBHULC010000014">
    <property type="protein sequence ID" value="MFD2522182.1"/>
    <property type="molecule type" value="Genomic_DNA"/>
</dbReference>
<evidence type="ECO:0000313" key="3">
    <source>
        <dbReference type="Proteomes" id="UP001597510"/>
    </source>
</evidence>
<dbReference type="SUPFAM" id="SSF51126">
    <property type="entry name" value="Pectin lyase-like"/>
    <property type="match status" value="1"/>
</dbReference>
<proteinExistence type="predicted"/>